<dbReference type="GO" id="GO:0015798">
    <property type="term" value="P:myo-inositol transport"/>
    <property type="evidence" value="ECO:0007669"/>
    <property type="project" value="UniProtKB-ARBA"/>
</dbReference>
<dbReference type="InterPro" id="IPR003663">
    <property type="entry name" value="Sugar/inositol_transpt"/>
</dbReference>
<feature type="transmembrane region" description="Helical" evidence="8">
    <location>
        <begin position="266"/>
        <end position="286"/>
    </location>
</feature>
<evidence type="ECO:0000256" key="4">
    <source>
        <dbReference type="ARBA" id="ARBA00022692"/>
    </source>
</evidence>
<keyword evidence="6 8" id="KW-0472">Membrane</keyword>
<evidence type="ECO:0000259" key="9">
    <source>
        <dbReference type="PROSITE" id="PS50850"/>
    </source>
</evidence>
<dbReference type="STRING" id="1392247.A0A3N4KFD8"/>
<protein>
    <recommendedName>
        <fullName evidence="9">Major facilitator superfamily (MFS) profile domain-containing protein</fullName>
    </recommendedName>
</protein>
<feature type="domain" description="Major facilitator superfamily (MFS) profile" evidence="9">
    <location>
        <begin position="104"/>
        <end position="543"/>
    </location>
</feature>
<evidence type="ECO:0000256" key="5">
    <source>
        <dbReference type="ARBA" id="ARBA00022989"/>
    </source>
</evidence>
<feature type="transmembrane region" description="Helical" evidence="8">
    <location>
        <begin position="172"/>
        <end position="190"/>
    </location>
</feature>
<dbReference type="FunFam" id="1.20.1250.20:FF:000474">
    <property type="entry name" value="Sugar transporter, putative"/>
    <property type="match status" value="1"/>
</dbReference>
<name>A0A3N4KFD8_9PEZI</name>
<dbReference type="AlphaFoldDB" id="A0A3N4KFD8"/>
<gene>
    <name evidence="10" type="ORF">P167DRAFT_529135</name>
</gene>
<organism evidence="10 11">
    <name type="scientific">Morchella conica CCBAS932</name>
    <dbReference type="NCBI Taxonomy" id="1392247"/>
    <lineage>
        <taxon>Eukaryota</taxon>
        <taxon>Fungi</taxon>
        <taxon>Dikarya</taxon>
        <taxon>Ascomycota</taxon>
        <taxon>Pezizomycotina</taxon>
        <taxon>Pezizomycetes</taxon>
        <taxon>Pezizales</taxon>
        <taxon>Morchellaceae</taxon>
        <taxon>Morchella</taxon>
    </lineage>
</organism>
<dbReference type="InterPro" id="IPR036259">
    <property type="entry name" value="MFS_trans_sf"/>
</dbReference>
<feature type="transmembrane region" description="Helical" evidence="8">
    <location>
        <begin position="488"/>
        <end position="512"/>
    </location>
</feature>
<dbReference type="PRINTS" id="PR00171">
    <property type="entry name" value="SUGRTRNSPORT"/>
</dbReference>
<evidence type="ECO:0000256" key="8">
    <source>
        <dbReference type="SAM" id="Phobius"/>
    </source>
</evidence>
<feature type="transmembrane region" description="Helical" evidence="8">
    <location>
        <begin position="521"/>
        <end position="539"/>
    </location>
</feature>
<dbReference type="OrthoDB" id="5290825at2759"/>
<feature type="transmembrane region" description="Helical" evidence="8">
    <location>
        <begin position="393"/>
        <end position="413"/>
    </location>
</feature>
<evidence type="ECO:0000256" key="1">
    <source>
        <dbReference type="ARBA" id="ARBA00004141"/>
    </source>
</evidence>
<keyword evidence="11" id="KW-1185">Reference proteome</keyword>
<feature type="transmembrane region" description="Helical" evidence="8">
    <location>
        <begin position="425"/>
        <end position="444"/>
    </location>
</feature>
<evidence type="ECO:0000256" key="3">
    <source>
        <dbReference type="ARBA" id="ARBA00022448"/>
    </source>
</evidence>
<keyword evidence="4 8" id="KW-0812">Transmembrane</keyword>
<dbReference type="GO" id="GO:0016020">
    <property type="term" value="C:membrane"/>
    <property type="evidence" value="ECO:0007669"/>
    <property type="project" value="UniProtKB-SubCell"/>
</dbReference>
<evidence type="ECO:0000256" key="2">
    <source>
        <dbReference type="ARBA" id="ARBA00010992"/>
    </source>
</evidence>
<dbReference type="EMBL" id="ML119169">
    <property type="protein sequence ID" value="RPB08069.1"/>
    <property type="molecule type" value="Genomic_DNA"/>
</dbReference>
<dbReference type="GO" id="GO:0022857">
    <property type="term" value="F:transmembrane transporter activity"/>
    <property type="evidence" value="ECO:0007669"/>
    <property type="project" value="InterPro"/>
</dbReference>
<feature type="transmembrane region" description="Helical" evidence="8">
    <location>
        <begin position="196"/>
        <end position="219"/>
    </location>
</feature>
<dbReference type="SUPFAM" id="SSF103473">
    <property type="entry name" value="MFS general substrate transporter"/>
    <property type="match status" value="1"/>
</dbReference>
<feature type="transmembrane region" description="Helical" evidence="8">
    <location>
        <begin position="141"/>
        <end position="160"/>
    </location>
</feature>
<dbReference type="PANTHER" id="PTHR48020">
    <property type="entry name" value="PROTON MYO-INOSITOL COTRANSPORTER"/>
    <property type="match status" value="1"/>
</dbReference>
<dbReference type="PANTHER" id="PTHR48020:SF25">
    <property type="entry name" value="SUGAR TRANSPORTER, PUTATIVE (AFU_ORTHOLOGUE AFUA_7G05830)-RELATED"/>
    <property type="match status" value="1"/>
</dbReference>
<dbReference type="InterPro" id="IPR020846">
    <property type="entry name" value="MFS_dom"/>
</dbReference>
<dbReference type="NCBIfam" id="TIGR00879">
    <property type="entry name" value="SP"/>
    <property type="match status" value="1"/>
</dbReference>
<dbReference type="InParanoid" id="A0A3N4KFD8"/>
<evidence type="ECO:0000256" key="6">
    <source>
        <dbReference type="ARBA" id="ARBA00023136"/>
    </source>
</evidence>
<accession>A0A3N4KFD8</accession>
<sequence length="595" mass="66814">MSGILNIYKEDVPTPAEQDAIRSIAKPFHAKSDDELRGLAGEFLRNTELDESLLAIFEKGAMLAQQPTRYEQRGDGLDLTETEVRTLRDEKENKWNISGTLLSLVIVCSMSAAVQGMDETAVNGAQLFYSKHFGIEDDEHLLGLLNAAPYLSCAVLGCWLTKPMNKYFGRRGTIFIACIISSLSCLWQGFTHTWQHMFFARLVLGLGIGPKSATVPIYAAESSPASIRGALTMMWQMWVAFGVMVGYLAGVAFHDIHSEKFPGLNWRLMIASPMVPPLIVCVHIFFCPESPRWLISHKRFKSAFEALESLRGTKLQAARDLLHIHFSLEAEKIVRRRLGVIQRRKELLTVPRNWRALRASTIVMAMQQLGGVNVIVYYSCNIIVEAGASTKKALLLSMGFGIINFLFALPAVWTIDTFGRRNLLLITFPMMALFMLLTGMAFYIPDVDSKTAVVSLGIFLFGMAYSPGEGPVPFVYSAECYPLHLRDIGMSWSTSVTWFFNFLVSMTLPLCLKHMGEQGTFAYYAGWNAIGFFLIFMYVPETKGKTLEGLDKVFRRRSSGENWKSLKALFLRGQVRSDIVVDEVEPEQTKNPYLM</sequence>
<comment type="similarity">
    <text evidence="2 7">Belongs to the major facilitator superfamily. Sugar transporter (TC 2.A.1.1) family.</text>
</comment>
<dbReference type="Gene3D" id="1.20.1250.20">
    <property type="entry name" value="MFS general substrate transporter like domains"/>
    <property type="match status" value="1"/>
</dbReference>
<keyword evidence="3 7" id="KW-0813">Transport</keyword>
<dbReference type="GO" id="GO:0015791">
    <property type="term" value="P:polyol transmembrane transport"/>
    <property type="evidence" value="ECO:0007669"/>
    <property type="project" value="UniProtKB-ARBA"/>
</dbReference>
<comment type="subcellular location">
    <subcellularLocation>
        <location evidence="1">Membrane</location>
        <topology evidence="1">Multi-pass membrane protein</topology>
    </subcellularLocation>
</comment>
<evidence type="ECO:0000256" key="7">
    <source>
        <dbReference type="RuleBase" id="RU003346"/>
    </source>
</evidence>
<proteinExistence type="inferred from homology"/>
<dbReference type="Pfam" id="PF00083">
    <property type="entry name" value="Sugar_tr"/>
    <property type="match status" value="1"/>
</dbReference>
<keyword evidence="5 8" id="KW-1133">Transmembrane helix</keyword>
<dbReference type="InterPro" id="IPR050814">
    <property type="entry name" value="Myo-inositol_Transporter"/>
</dbReference>
<evidence type="ECO:0000313" key="11">
    <source>
        <dbReference type="Proteomes" id="UP000277580"/>
    </source>
</evidence>
<dbReference type="PROSITE" id="PS50850">
    <property type="entry name" value="MFS"/>
    <property type="match status" value="1"/>
</dbReference>
<reference evidence="10 11" key="1">
    <citation type="journal article" date="2018" name="Nat. Ecol. Evol.">
        <title>Pezizomycetes genomes reveal the molecular basis of ectomycorrhizal truffle lifestyle.</title>
        <authorList>
            <person name="Murat C."/>
            <person name="Payen T."/>
            <person name="Noel B."/>
            <person name="Kuo A."/>
            <person name="Morin E."/>
            <person name="Chen J."/>
            <person name="Kohler A."/>
            <person name="Krizsan K."/>
            <person name="Balestrini R."/>
            <person name="Da Silva C."/>
            <person name="Montanini B."/>
            <person name="Hainaut M."/>
            <person name="Levati E."/>
            <person name="Barry K.W."/>
            <person name="Belfiori B."/>
            <person name="Cichocki N."/>
            <person name="Clum A."/>
            <person name="Dockter R.B."/>
            <person name="Fauchery L."/>
            <person name="Guy J."/>
            <person name="Iotti M."/>
            <person name="Le Tacon F."/>
            <person name="Lindquist E.A."/>
            <person name="Lipzen A."/>
            <person name="Malagnac F."/>
            <person name="Mello A."/>
            <person name="Molinier V."/>
            <person name="Miyauchi S."/>
            <person name="Poulain J."/>
            <person name="Riccioni C."/>
            <person name="Rubini A."/>
            <person name="Sitrit Y."/>
            <person name="Splivallo R."/>
            <person name="Traeger S."/>
            <person name="Wang M."/>
            <person name="Zifcakova L."/>
            <person name="Wipf D."/>
            <person name="Zambonelli A."/>
            <person name="Paolocci F."/>
            <person name="Nowrousian M."/>
            <person name="Ottonello S."/>
            <person name="Baldrian P."/>
            <person name="Spatafora J.W."/>
            <person name="Henrissat B."/>
            <person name="Nagy L.G."/>
            <person name="Aury J.M."/>
            <person name="Wincker P."/>
            <person name="Grigoriev I.V."/>
            <person name="Bonfante P."/>
            <person name="Martin F.M."/>
        </authorList>
    </citation>
    <scope>NUCLEOTIDE SEQUENCE [LARGE SCALE GENOMIC DNA]</scope>
    <source>
        <strain evidence="10 11">CCBAS932</strain>
    </source>
</reference>
<evidence type="ECO:0000313" key="10">
    <source>
        <dbReference type="EMBL" id="RPB08069.1"/>
    </source>
</evidence>
<feature type="transmembrane region" description="Helical" evidence="8">
    <location>
        <begin position="231"/>
        <end position="254"/>
    </location>
</feature>
<dbReference type="Proteomes" id="UP000277580">
    <property type="component" value="Unassembled WGS sequence"/>
</dbReference>
<feature type="transmembrane region" description="Helical" evidence="8">
    <location>
        <begin position="451"/>
        <end position="468"/>
    </location>
</feature>
<dbReference type="InterPro" id="IPR005828">
    <property type="entry name" value="MFS_sugar_transport-like"/>
</dbReference>
<feature type="transmembrane region" description="Helical" evidence="8">
    <location>
        <begin position="95"/>
        <end position="114"/>
    </location>
</feature>